<organism evidence="2 3">
    <name type="scientific">Datura stramonium</name>
    <name type="common">Jimsonweed</name>
    <name type="synonym">Common thornapple</name>
    <dbReference type="NCBI Taxonomy" id="4076"/>
    <lineage>
        <taxon>Eukaryota</taxon>
        <taxon>Viridiplantae</taxon>
        <taxon>Streptophyta</taxon>
        <taxon>Embryophyta</taxon>
        <taxon>Tracheophyta</taxon>
        <taxon>Spermatophyta</taxon>
        <taxon>Magnoliopsida</taxon>
        <taxon>eudicotyledons</taxon>
        <taxon>Gunneridae</taxon>
        <taxon>Pentapetalae</taxon>
        <taxon>asterids</taxon>
        <taxon>lamiids</taxon>
        <taxon>Solanales</taxon>
        <taxon>Solanaceae</taxon>
        <taxon>Solanoideae</taxon>
        <taxon>Datureae</taxon>
        <taxon>Datura</taxon>
    </lineage>
</organism>
<protein>
    <submittedName>
        <fullName evidence="2">Uncharacterized protein</fullName>
    </submittedName>
</protein>
<feature type="region of interest" description="Disordered" evidence="1">
    <location>
        <begin position="1"/>
        <end position="66"/>
    </location>
</feature>
<feature type="compositionally biased region" description="Basic and acidic residues" evidence="1">
    <location>
        <begin position="34"/>
        <end position="48"/>
    </location>
</feature>
<evidence type="ECO:0000256" key="1">
    <source>
        <dbReference type="SAM" id="MobiDB-lite"/>
    </source>
</evidence>
<gene>
    <name evidence="2" type="ORF">HAX54_033911</name>
</gene>
<comment type="caution">
    <text evidence="2">The sequence shown here is derived from an EMBL/GenBank/DDBJ whole genome shotgun (WGS) entry which is preliminary data.</text>
</comment>
<sequence>MSSSEMKKEKKGGADGHLLSSGRCYGISGGSSRRRPEQEEQRETKENGLKGATVTSTEKLGLGGFG</sequence>
<evidence type="ECO:0000313" key="2">
    <source>
        <dbReference type="EMBL" id="MCD9645189.1"/>
    </source>
</evidence>
<accession>A0ABS8VGP5</accession>
<keyword evidence="3" id="KW-1185">Reference proteome</keyword>
<evidence type="ECO:0000313" key="3">
    <source>
        <dbReference type="Proteomes" id="UP000823775"/>
    </source>
</evidence>
<proteinExistence type="predicted"/>
<name>A0ABS8VGP5_DATST</name>
<dbReference type="Proteomes" id="UP000823775">
    <property type="component" value="Unassembled WGS sequence"/>
</dbReference>
<dbReference type="EMBL" id="JACEIK010004358">
    <property type="protein sequence ID" value="MCD9645189.1"/>
    <property type="molecule type" value="Genomic_DNA"/>
</dbReference>
<reference evidence="2 3" key="1">
    <citation type="journal article" date="2021" name="BMC Genomics">
        <title>Datura genome reveals duplications of psychoactive alkaloid biosynthetic genes and high mutation rate following tissue culture.</title>
        <authorList>
            <person name="Rajewski A."/>
            <person name="Carter-House D."/>
            <person name="Stajich J."/>
            <person name="Litt A."/>
        </authorList>
    </citation>
    <scope>NUCLEOTIDE SEQUENCE [LARGE SCALE GENOMIC DNA]</scope>
    <source>
        <strain evidence="2">AR-01</strain>
    </source>
</reference>
<feature type="compositionally biased region" description="Basic and acidic residues" evidence="1">
    <location>
        <begin position="1"/>
        <end position="14"/>
    </location>
</feature>